<comment type="caution">
    <text evidence="1">The sequence shown here is derived from an EMBL/GenBank/DDBJ whole genome shotgun (WGS) entry which is preliminary data.</text>
</comment>
<evidence type="ECO:0000313" key="2">
    <source>
        <dbReference type="Proteomes" id="UP000793456"/>
    </source>
</evidence>
<organism evidence="1 2">
    <name type="scientific">Larimichthys crocea</name>
    <name type="common">Large yellow croaker</name>
    <name type="synonym">Pseudosciaena crocea</name>
    <dbReference type="NCBI Taxonomy" id="215358"/>
    <lineage>
        <taxon>Eukaryota</taxon>
        <taxon>Metazoa</taxon>
        <taxon>Chordata</taxon>
        <taxon>Craniata</taxon>
        <taxon>Vertebrata</taxon>
        <taxon>Euteleostomi</taxon>
        <taxon>Actinopterygii</taxon>
        <taxon>Neopterygii</taxon>
        <taxon>Teleostei</taxon>
        <taxon>Neoteleostei</taxon>
        <taxon>Acanthomorphata</taxon>
        <taxon>Eupercaria</taxon>
        <taxon>Sciaenidae</taxon>
        <taxon>Larimichthys</taxon>
    </lineage>
</organism>
<protein>
    <submittedName>
        <fullName evidence="1">Uncharacterized protein</fullName>
    </submittedName>
</protein>
<evidence type="ECO:0000313" key="1">
    <source>
        <dbReference type="EMBL" id="TMS03444.1"/>
    </source>
</evidence>
<name>A0ACD3Q924_LARCR</name>
<sequence length="161" mass="18731">MALYSRFVLVLLYGWSYLCVGYCAMLKTDNFPERQKVDFTQSVDKKHLTKDDQDLLLQDTMTEHMQMLYAKYNRAGFPFKDGNTVRSFKAHWGTINKKQLQIFNLTSVTKSEDVLSATLHYYIGDLQNSTQGCSRSKSLWSPWPSEAQPHPHGHLEFRLCR</sequence>
<gene>
    <name evidence="1" type="ORF">E3U43_000333</name>
</gene>
<reference evidence="1" key="1">
    <citation type="submission" date="2018-11" db="EMBL/GenBank/DDBJ databases">
        <title>The sequence and de novo assembly of Larimichthys crocea genome using PacBio and Hi-C technologies.</title>
        <authorList>
            <person name="Xu P."/>
            <person name="Chen B."/>
            <person name="Zhou Z."/>
            <person name="Ke Q."/>
            <person name="Wu Y."/>
            <person name="Bai H."/>
            <person name="Pu F."/>
        </authorList>
    </citation>
    <scope>NUCLEOTIDE SEQUENCE</scope>
    <source>
        <tissue evidence="1">Muscle</tissue>
    </source>
</reference>
<dbReference type="EMBL" id="CM011695">
    <property type="protein sequence ID" value="TMS03444.1"/>
    <property type="molecule type" value="Genomic_DNA"/>
</dbReference>
<accession>A0ACD3Q924</accession>
<keyword evidence="2" id="KW-1185">Reference proteome</keyword>
<dbReference type="Proteomes" id="UP000793456">
    <property type="component" value="Chromosome XXII"/>
</dbReference>
<proteinExistence type="predicted"/>